<accession>A0ABP7EMC5</accession>
<sequence length="94" mass="9971">MQLKVKRCTHCQTIVSDSLNACPKCGSASLEEGTYLINGQHKSFIITPRSTSKVISCPTCGAGVNMRQGGECRACGDEISGAGGSLYEGYMDFD</sequence>
<comment type="caution">
    <text evidence="1">The sequence shown here is derived from an EMBL/GenBank/DDBJ whole genome shotgun (WGS) entry which is preliminary data.</text>
</comment>
<organism evidence="1 2">
    <name type="scientific">Salinicoccus jeotgali</name>
    <dbReference type="NCBI Taxonomy" id="381634"/>
    <lineage>
        <taxon>Bacteria</taxon>
        <taxon>Bacillati</taxon>
        <taxon>Bacillota</taxon>
        <taxon>Bacilli</taxon>
        <taxon>Bacillales</taxon>
        <taxon>Staphylococcaceae</taxon>
        <taxon>Salinicoccus</taxon>
    </lineage>
</organism>
<proteinExistence type="predicted"/>
<dbReference type="InterPro" id="IPR036283">
    <property type="entry name" value="NOB1_Zf-like_sf"/>
</dbReference>
<keyword evidence="2" id="KW-1185">Reference proteome</keyword>
<evidence type="ECO:0000313" key="1">
    <source>
        <dbReference type="EMBL" id="GAA3721389.1"/>
    </source>
</evidence>
<gene>
    <name evidence="1" type="ORF">GCM10022378_09360</name>
</gene>
<dbReference type="SUPFAM" id="SSF144206">
    <property type="entry name" value="NOB1 zinc finger-like"/>
    <property type="match status" value="1"/>
</dbReference>
<evidence type="ECO:0008006" key="3">
    <source>
        <dbReference type="Google" id="ProtNLM"/>
    </source>
</evidence>
<dbReference type="Proteomes" id="UP001500920">
    <property type="component" value="Unassembled WGS sequence"/>
</dbReference>
<reference evidence="2" key="1">
    <citation type="journal article" date="2019" name="Int. J. Syst. Evol. Microbiol.">
        <title>The Global Catalogue of Microorganisms (GCM) 10K type strain sequencing project: providing services to taxonomists for standard genome sequencing and annotation.</title>
        <authorList>
            <consortium name="The Broad Institute Genomics Platform"/>
            <consortium name="The Broad Institute Genome Sequencing Center for Infectious Disease"/>
            <person name="Wu L."/>
            <person name="Ma J."/>
        </authorList>
    </citation>
    <scope>NUCLEOTIDE SEQUENCE [LARGE SCALE GENOMIC DNA]</scope>
    <source>
        <strain evidence="2">JCM 16981</strain>
    </source>
</reference>
<evidence type="ECO:0000313" key="2">
    <source>
        <dbReference type="Proteomes" id="UP001500920"/>
    </source>
</evidence>
<protein>
    <recommendedName>
        <fullName evidence="3">DZANK-type domain-containing protein</fullName>
    </recommendedName>
</protein>
<name>A0ABP7EMC5_9STAP</name>
<dbReference type="EMBL" id="BAABCK010000018">
    <property type="protein sequence ID" value="GAA3721389.1"/>
    <property type="molecule type" value="Genomic_DNA"/>
</dbReference>